<dbReference type="PROSITE" id="PS50216">
    <property type="entry name" value="DHHC"/>
    <property type="match status" value="1"/>
</dbReference>
<evidence type="ECO:0000256" key="4">
    <source>
        <dbReference type="ARBA" id="ARBA00022989"/>
    </source>
</evidence>
<dbReference type="GO" id="GO:0019706">
    <property type="term" value="F:protein-cysteine S-palmitoyltransferase activity"/>
    <property type="evidence" value="ECO:0007669"/>
    <property type="project" value="UniProtKB-EC"/>
</dbReference>
<dbReference type="Pfam" id="PF01529">
    <property type="entry name" value="DHHC"/>
    <property type="match status" value="1"/>
</dbReference>
<dbReference type="GeneID" id="25564179"/>
<feature type="repeat" description="ANK" evidence="7">
    <location>
        <begin position="40"/>
        <end position="72"/>
    </location>
</feature>
<feature type="domain" description="Palmitoyltransferase DHHC" evidence="9">
    <location>
        <begin position="381"/>
        <end position="510"/>
    </location>
</feature>
<dbReference type="PROSITE" id="PS50088">
    <property type="entry name" value="ANK_REPEAT"/>
    <property type="match status" value="5"/>
</dbReference>
<dbReference type="EC" id="2.3.1.225" evidence="8"/>
<feature type="repeat" description="ANK" evidence="7">
    <location>
        <begin position="174"/>
        <end position="206"/>
    </location>
</feature>
<comment type="similarity">
    <text evidence="8">Belongs to the DHHC palmitoyltransferase family.</text>
</comment>
<dbReference type="Proteomes" id="UP000054408">
    <property type="component" value="Unassembled WGS sequence"/>
</dbReference>
<comment type="subcellular location">
    <subcellularLocation>
        <location evidence="1">Membrane</location>
        <topology evidence="1">Multi-pass membrane protein</topology>
    </subcellularLocation>
</comment>
<dbReference type="InterPro" id="IPR001594">
    <property type="entry name" value="Palmitoyltrfase_DHHC"/>
</dbReference>
<protein>
    <recommendedName>
        <fullName evidence="8">Palmitoyltransferase</fullName>
        <ecNumber evidence="8">2.3.1.225</ecNumber>
    </recommendedName>
</protein>
<keyword evidence="2 8" id="KW-0812">Transmembrane</keyword>
<evidence type="ECO:0000256" key="6">
    <source>
        <dbReference type="ARBA" id="ARBA00023136"/>
    </source>
</evidence>
<evidence type="ECO:0000256" key="5">
    <source>
        <dbReference type="ARBA" id="ARBA00023043"/>
    </source>
</evidence>
<proteinExistence type="inferred from homology"/>
<feature type="transmembrane region" description="Helical" evidence="8">
    <location>
        <begin position="268"/>
        <end position="291"/>
    </location>
</feature>
<evidence type="ECO:0000256" key="8">
    <source>
        <dbReference type="RuleBase" id="RU079119"/>
    </source>
</evidence>
<comment type="catalytic activity">
    <reaction evidence="8">
        <text>L-cysteinyl-[protein] + hexadecanoyl-CoA = S-hexadecanoyl-L-cysteinyl-[protein] + CoA</text>
        <dbReference type="Rhea" id="RHEA:36683"/>
        <dbReference type="Rhea" id="RHEA-COMP:10131"/>
        <dbReference type="Rhea" id="RHEA-COMP:11032"/>
        <dbReference type="ChEBI" id="CHEBI:29950"/>
        <dbReference type="ChEBI" id="CHEBI:57287"/>
        <dbReference type="ChEBI" id="CHEBI:57379"/>
        <dbReference type="ChEBI" id="CHEBI:74151"/>
        <dbReference type="EC" id="2.3.1.225"/>
    </reaction>
</comment>
<dbReference type="OrthoDB" id="6781668at2759"/>
<keyword evidence="8 10" id="KW-0808">Transferase</keyword>
<reference evidence="10 11" key="1">
    <citation type="submission" date="2010-05" db="EMBL/GenBank/DDBJ databases">
        <title>The Genome Sequence of Thecamonas trahens ATCC 50062.</title>
        <authorList>
            <consortium name="The Broad Institute Genome Sequencing Platform"/>
            <person name="Russ C."/>
            <person name="Cuomo C."/>
            <person name="Shea T."/>
            <person name="Young S.K."/>
            <person name="Zeng Q."/>
            <person name="Koehrsen M."/>
            <person name="Haas B."/>
            <person name="Borodovsky M."/>
            <person name="Guigo R."/>
            <person name="Alvarado L."/>
            <person name="Berlin A."/>
            <person name="Bochicchio J."/>
            <person name="Borenstein D."/>
            <person name="Chapman S."/>
            <person name="Chen Z."/>
            <person name="Freedman E."/>
            <person name="Gellesch M."/>
            <person name="Goldberg J."/>
            <person name="Griggs A."/>
            <person name="Gujja S."/>
            <person name="Heilman E."/>
            <person name="Heiman D."/>
            <person name="Hepburn T."/>
            <person name="Howarth C."/>
            <person name="Jen D."/>
            <person name="Larson L."/>
            <person name="Mehta T."/>
            <person name="Park D."/>
            <person name="Pearson M."/>
            <person name="Roberts A."/>
            <person name="Saif S."/>
            <person name="Shenoy N."/>
            <person name="Sisk P."/>
            <person name="Stolte C."/>
            <person name="Sykes S."/>
            <person name="Thomson T."/>
            <person name="Walk T."/>
            <person name="White J."/>
            <person name="Yandava C."/>
            <person name="Burger G."/>
            <person name="Gray M.W."/>
            <person name="Holland P.W.H."/>
            <person name="King N."/>
            <person name="Lang F.B.F."/>
            <person name="Roger A.J."/>
            <person name="Ruiz-Trillo I."/>
            <person name="Lander E."/>
            <person name="Nusbaum C."/>
        </authorList>
    </citation>
    <scope>NUCLEOTIDE SEQUENCE [LARGE SCALE GENOMIC DNA]</scope>
    <source>
        <strain evidence="10 11">ATCC 50062</strain>
    </source>
</reference>
<dbReference type="PANTHER" id="PTHR24161:SF85">
    <property type="entry name" value="PALMITOYLTRANSFERASE HIP14"/>
    <property type="match status" value="1"/>
</dbReference>
<keyword evidence="6 8" id="KW-0472">Membrane</keyword>
<evidence type="ECO:0000256" key="7">
    <source>
        <dbReference type="PROSITE-ProRule" id="PRU00023"/>
    </source>
</evidence>
<dbReference type="SMART" id="SM00248">
    <property type="entry name" value="ANK"/>
    <property type="match status" value="6"/>
</dbReference>
<evidence type="ECO:0000256" key="1">
    <source>
        <dbReference type="ARBA" id="ARBA00004141"/>
    </source>
</evidence>
<dbReference type="GO" id="GO:0016020">
    <property type="term" value="C:membrane"/>
    <property type="evidence" value="ECO:0007669"/>
    <property type="project" value="UniProtKB-SubCell"/>
</dbReference>
<gene>
    <name evidence="10" type="ORF">AMSG_04643</name>
</gene>
<feature type="repeat" description="ANK" evidence="7">
    <location>
        <begin position="74"/>
        <end position="98"/>
    </location>
</feature>
<evidence type="ECO:0000259" key="9">
    <source>
        <dbReference type="Pfam" id="PF01529"/>
    </source>
</evidence>
<dbReference type="InterPro" id="IPR036770">
    <property type="entry name" value="Ankyrin_rpt-contain_sf"/>
</dbReference>
<dbReference type="STRING" id="461836.A0A0L0D978"/>
<name>A0A0L0D978_THETB</name>
<organism evidence="10 11">
    <name type="scientific">Thecamonas trahens ATCC 50062</name>
    <dbReference type="NCBI Taxonomy" id="461836"/>
    <lineage>
        <taxon>Eukaryota</taxon>
        <taxon>Apusozoa</taxon>
        <taxon>Apusomonadida</taxon>
        <taxon>Apusomonadidae</taxon>
        <taxon>Thecamonas</taxon>
    </lineage>
</organism>
<feature type="transmembrane region" description="Helical" evidence="8">
    <location>
        <begin position="303"/>
        <end position="321"/>
    </location>
</feature>
<dbReference type="Pfam" id="PF12796">
    <property type="entry name" value="Ank_2"/>
    <property type="match status" value="3"/>
</dbReference>
<evidence type="ECO:0000313" key="10">
    <source>
        <dbReference type="EMBL" id="KNC48899.1"/>
    </source>
</evidence>
<dbReference type="PROSITE" id="PS50297">
    <property type="entry name" value="ANK_REP_REGION"/>
    <property type="match status" value="5"/>
</dbReference>
<evidence type="ECO:0000256" key="2">
    <source>
        <dbReference type="ARBA" id="ARBA00022692"/>
    </source>
</evidence>
<dbReference type="RefSeq" id="XP_013758317.1">
    <property type="nucleotide sequence ID" value="XM_013902863.1"/>
</dbReference>
<sequence length="572" mass="61826">MMPALTGSDRDLFVACGAGNLDLVKRLVAMGGDVRSFDAKGATALHWAALNNQTAVVRYLLAEGADPNAPNSVSLQTPLHWAAIHGYMDTVKILLDEGKADLAKSDAQGFNALHHAVQYGQTLCAHFLIERGLDVDSRDDAQHTPLLWAAYRGHAETAQYLLSRGASIHAQDETGCSALHWTALKNHLEVAKILVKAGASLELRDDSDCTPEACAVEKNHTTLAQYLNWVRVAGSADSADALIASSSKTDKAVVYGTFAALFPALGALLGWFSLLSALVVCFPLVGGLVYLLRSRLTTDNQDFAYLGILHSSVLVGYSLWVRVVLPLAAPSIFSSIAILVLTIVAGTAYWRLVRSDPGFTAVAEDFDSMLDDAAAGRSSGAFCRHCKTRKPLRSEHCLKCKRCVSKYSHHCPWANNCVGGGNQGASLACLLAATLLMYLFEAQTLVAVTNSARGLSMWNVFGLITHMYALSPSLFLVFAWGVINTLWMTRLSYSTLLYLRTGLTIHENLTRKAYLYAGPGRSYANPFDGGSMLNIKRFFGLAPEPYDWSSLYTLPGSEHSATERSGSGSMMA</sequence>
<dbReference type="eggNOG" id="KOG0509">
    <property type="taxonomic scope" value="Eukaryota"/>
</dbReference>
<keyword evidence="4 8" id="KW-1133">Transmembrane helix</keyword>
<evidence type="ECO:0000313" key="11">
    <source>
        <dbReference type="Proteomes" id="UP000054408"/>
    </source>
</evidence>
<feature type="repeat" description="ANK" evidence="7">
    <location>
        <begin position="108"/>
        <end position="140"/>
    </location>
</feature>
<feature type="transmembrane region" description="Helical" evidence="8">
    <location>
        <begin position="327"/>
        <end position="350"/>
    </location>
</feature>
<keyword evidence="8 10" id="KW-0012">Acyltransferase</keyword>
<accession>A0A0L0D978</accession>
<keyword evidence="11" id="KW-1185">Reference proteome</keyword>
<feature type="repeat" description="ANK" evidence="7">
    <location>
        <begin position="141"/>
        <end position="173"/>
    </location>
</feature>
<feature type="transmembrane region" description="Helical" evidence="8">
    <location>
        <begin position="460"/>
        <end position="483"/>
    </location>
</feature>
<feature type="transmembrane region" description="Helical" evidence="8">
    <location>
        <begin position="424"/>
        <end position="440"/>
    </location>
</feature>
<keyword evidence="5 7" id="KW-0040">ANK repeat</keyword>
<dbReference type="SUPFAM" id="SSF48403">
    <property type="entry name" value="Ankyrin repeat"/>
    <property type="match status" value="1"/>
</dbReference>
<comment type="domain">
    <text evidence="8">The DHHC domain is required for palmitoyltransferase activity.</text>
</comment>
<dbReference type="PANTHER" id="PTHR24161">
    <property type="entry name" value="ANK_REP_REGION DOMAIN-CONTAINING PROTEIN-RELATED"/>
    <property type="match status" value="1"/>
</dbReference>
<dbReference type="EMBL" id="GL349452">
    <property type="protein sequence ID" value="KNC48899.1"/>
    <property type="molecule type" value="Genomic_DNA"/>
</dbReference>
<evidence type="ECO:0000256" key="3">
    <source>
        <dbReference type="ARBA" id="ARBA00022737"/>
    </source>
</evidence>
<dbReference type="AlphaFoldDB" id="A0A0L0D978"/>
<dbReference type="OMA" id="NINAHHG"/>
<keyword evidence="3" id="KW-0677">Repeat</keyword>
<dbReference type="InterPro" id="IPR002110">
    <property type="entry name" value="Ankyrin_rpt"/>
</dbReference>
<dbReference type="Gene3D" id="1.25.40.20">
    <property type="entry name" value="Ankyrin repeat-containing domain"/>
    <property type="match status" value="3"/>
</dbReference>